<accession>A0A3E0HFG0</accession>
<dbReference type="RefSeq" id="WP_116176500.1">
    <property type="nucleotide sequence ID" value="NZ_CP144375.1"/>
</dbReference>
<dbReference type="PRINTS" id="PR00081">
    <property type="entry name" value="GDHRDH"/>
</dbReference>
<dbReference type="OrthoDB" id="3212478at2"/>
<dbReference type="GO" id="GO:0016491">
    <property type="term" value="F:oxidoreductase activity"/>
    <property type="evidence" value="ECO:0007669"/>
    <property type="project" value="UniProtKB-KW"/>
</dbReference>
<name>A0A3E0HFG0_9PSEU</name>
<comment type="caution">
    <text evidence="4">The sequence shown here is derived from an EMBL/GenBank/DDBJ whole genome shotgun (WGS) entry which is preliminary data.</text>
</comment>
<sequence length="231" mass="24159">MDLSHATALVTGANRGLGKLYVDKLLAHGAKVYAGARKPVEVRPGVTPLRLDIADPDDVAAAAAAAPDVNLLINNAGVLTEASLLTGDLADVRADLDTNFFGTLAMIRAFAGVIEGNGGGAILNMLSMFSWTSAPGAGAYCASKAALWSLTNSLRLELAPRKVRVVGLHVGFVDTDMVAHIDRPKVTAESVVDKAVAGLITGDYEIVADETSRRIKQGLAQDLRVLYPSLP</sequence>
<dbReference type="NCBIfam" id="NF006119">
    <property type="entry name" value="PRK08264.1-5"/>
    <property type="match status" value="1"/>
</dbReference>
<dbReference type="PANTHER" id="PTHR44169:SF6">
    <property type="entry name" value="NADPH-DEPENDENT 1-ACYLDIHYDROXYACETONE PHOSPHATE REDUCTASE"/>
    <property type="match status" value="1"/>
</dbReference>
<keyword evidence="5" id="KW-1185">Reference proteome</keyword>
<comment type="similarity">
    <text evidence="1 3">Belongs to the short-chain dehydrogenases/reductases (SDR) family.</text>
</comment>
<protein>
    <submittedName>
        <fullName evidence="4">Short-subunit dehydrogenase</fullName>
    </submittedName>
</protein>
<dbReference type="EMBL" id="QUNO01000008">
    <property type="protein sequence ID" value="REH44542.1"/>
    <property type="molecule type" value="Genomic_DNA"/>
</dbReference>
<dbReference type="Gene3D" id="3.40.50.720">
    <property type="entry name" value="NAD(P)-binding Rossmann-like Domain"/>
    <property type="match status" value="1"/>
</dbReference>
<gene>
    <name evidence="4" type="ORF">BCF44_10822</name>
</gene>
<proteinExistence type="inferred from homology"/>
<dbReference type="InterPro" id="IPR002347">
    <property type="entry name" value="SDR_fam"/>
</dbReference>
<evidence type="ECO:0000313" key="4">
    <source>
        <dbReference type="EMBL" id="REH44542.1"/>
    </source>
</evidence>
<dbReference type="PROSITE" id="PS00061">
    <property type="entry name" value="ADH_SHORT"/>
    <property type="match status" value="1"/>
</dbReference>
<evidence type="ECO:0000256" key="3">
    <source>
        <dbReference type="RuleBase" id="RU000363"/>
    </source>
</evidence>
<evidence type="ECO:0000256" key="2">
    <source>
        <dbReference type="ARBA" id="ARBA00023002"/>
    </source>
</evidence>
<dbReference type="InterPro" id="IPR036291">
    <property type="entry name" value="NAD(P)-bd_dom_sf"/>
</dbReference>
<organism evidence="4 5">
    <name type="scientific">Kutzneria buriramensis</name>
    <dbReference type="NCBI Taxonomy" id="1045776"/>
    <lineage>
        <taxon>Bacteria</taxon>
        <taxon>Bacillati</taxon>
        <taxon>Actinomycetota</taxon>
        <taxon>Actinomycetes</taxon>
        <taxon>Pseudonocardiales</taxon>
        <taxon>Pseudonocardiaceae</taxon>
        <taxon>Kutzneria</taxon>
    </lineage>
</organism>
<dbReference type="Proteomes" id="UP000256269">
    <property type="component" value="Unassembled WGS sequence"/>
</dbReference>
<dbReference type="AlphaFoldDB" id="A0A3E0HFG0"/>
<keyword evidence="2" id="KW-0560">Oxidoreductase</keyword>
<evidence type="ECO:0000313" key="5">
    <source>
        <dbReference type="Proteomes" id="UP000256269"/>
    </source>
</evidence>
<dbReference type="SUPFAM" id="SSF51735">
    <property type="entry name" value="NAD(P)-binding Rossmann-fold domains"/>
    <property type="match status" value="1"/>
</dbReference>
<dbReference type="PRINTS" id="PR00080">
    <property type="entry name" value="SDRFAMILY"/>
</dbReference>
<dbReference type="InterPro" id="IPR020904">
    <property type="entry name" value="Sc_DH/Rdtase_CS"/>
</dbReference>
<dbReference type="PANTHER" id="PTHR44169">
    <property type="entry name" value="NADPH-DEPENDENT 1-ACYLDIHYDROXYACETONE PHOSPHATE REDUCTASE"/>
    <property type="match status" value="1"/>
</dbReference>
<evidence type="ECO:0000256" key="1">
    <source>
        <dbReference type="ARBA" id="ARBA00006484"/>
    </source>
</evidence>
<reference evidence="4 5" key="1">
    <citation type="submission" date="2018-08" db="EMBL/GenBank/DDBJ databases">
        <title>Genomic Encyclopedia of Archaeal and Bacterial Type Strains, Phase II (KMG-II): from individual species to whole genera.</title>
        <authorList>
            <person name="Goeker M."/>
        </authorList>
    </citation>
    <scope>NUCLEOTIDE SEQUENCE [LARGE SCALE GENOMIC DNA]</scope>
    <source>
        <strain evidence="4 5">DSM 45791</strain>
    </source>
</reference>
<dbReference type="Pfam" id="PF00106">
    <property type="entry name" value="adh_short"/>
    <property type="match status" value="1"/>
</dbReference>